<feature type="compositionally biased region" description="Low complexity" evidence="1">
    <location>
        <begin position="92"/>
        <end position="150"/>
    </location>
</feature>
<accession>A0A8H6MXR7</accession>
<dbReference type="Gene3D" id="1.10.10.60">
    <property type="entry name" value="Homeodomain-like"/>
    <property type="match status" value="1"/>
</dbReference>
<feature type="region of interest" description="Disordered" evidence="1">
    <location>
        <begin position="180"/>
        <end position="343"/>
    </location>
</feature>
<reference evidence="3 4" key="1">
    <citation type="journal article" date="2020" name="Phytopathology">
        <title>Genome Sequence Resources of Colletotrichum truncatum, C. plurivorum, C. musicola, and C. sojae: Four Species Pathogenic to Soybean (Glycine max).</title>
        <authorList>
            <person name="Rogerio F."/>
            <person name="Boufleur T.R."/>
            <person name="Ciampi-Guillardi M."/>
            <person name="Sukno S.A."/>
            <person name="Thon M.R."/>
            <person name="Massola Junior N.S."/>
            <person name="Baroncelli R."/>
        </authorList>
    </citation>
    <scope>NUCLEOTIDE SEQUENCE [LARGE SCALE GENOMIC DNA]</scope>
    <source>
        <strain evidence="3 4">LFN0009</strain>
    </source>
</reference>
<dbReference type="InterPro" id="IPR001005">
    <property type="entry name" value="SANT/Myb"/>
</dbReference>
<evidence type="ECO:0000259" key="2">
    <source>
        <dbReference type="PROSITE" id="PS50090"/>
    </source>
</evidence>
<dbReference type="AlphaFoldDB" id="A0A8H6MXR7"/>
<sequence length="465" mass="49241">MKPREKGNSKVQVEVTKDSDDASSVTAVTAVTVDSDTDASSTVTLVDMFQDLAAIDSDALGDTSAESTDATSSQVSSGDEKSDDDGGEEKNGNAAESGSESAATGTTSEAASSEASSSEAASSEVASSDAAESTTSGETLSNEASSAASSNPGSWTDSEDALILSMKEGGETWAEIGKAINRGKNEVKKRWHVIKASSANSSDTQTDTAADSDKPSEDKPAEDKPAEEKKLTKAERKQKAREEKQAKAEKAAQEKADKEKAEAEKAEEKAKDEKKAKAKEAKQKKKEKAAKEPAPESVSSESEDEAASSSSYRARLALLHDTSSASDSASSATSGDDADAPGYYDRELARQERYIRVHVHPALYPPTARAPSPADKRQRRDDAILASVASRREATRWLEMQANFFNVTGRMVPLHLIKARCEAEEDRGKAAGVRSWASSVAGSHELLDPHECAEVPEDALVGDKD</sequence>
<gene>
    <name evidence="3" type="ORF">CSOJ01_04912</name>
</gene>
<feature type="compositionally biased region" description="Basic and acidic residues" evidence="1">
    <location>
        <begin position="211"/>
        <end position="281"/>
    </location>
</feature>
<evidence type="ECO:0000256" key="1">
    <source>
        <dbReference type="SAM" id="MobiDB-lite"/>
    </source>
</evidence>
<proteinExistence type="predicted"/>
<name>A0A8H6MXR7_9PEZI</name>
<dbReference type="SUPFAM" id="SSF46689">
    <property type="entry name" value="Homeodomain-like"/>
    <property type="match status" value="1"/>
</dbReference>
<feature type="region of interest" description="Disordered" evidence="1">
    <location>
        <begin position="60"/>
        <end position="162"/>
    </location>
</feature>
<dbReference type="EMBL" id="WIGN01000058">
    <property type="protein sequence ID" value="KAF6812912.1"/>
    <property type="molecule type" value="Genomic_DNA"/>
</dbReference>
<keyword evidence="4" id="KW-1185">Reference proteome</keyword>
<feature type="compositionally biased region" description="Low complexity" evidence="1">
    <location>
        <begin position="62"/>
        <end position="77"/>
    </location>
</feature>
<evidence type="ECO:0000313" key="4">
    <source>
        <dbReference type="Proteomes" id="UP000652219"/>
    </source>
</evidence>
<dbReference type="Pfam" id="PF13921">
    <property type="entry name" value="Myb_DNA-bind_6"/>
    <property type="match status" value="1"/>
</dbReference>
<feature type="compositionally biased region" description="Low complexity" evidence="1">
    <location>
        <begin position="321"/>
        <end position="335"/>
    </location>
</feature>
<feature type="compositionally biased region" description="Low complexity" evidence="1">
    <location>
        <begin position="196"/>
        <end position="209"/>
    </location>
</feature>
<feature type="region of interest" description="Disordered" evidence="1">
    <location>
        <begin position="1"/>
        <end position="25"/>
    </location>
</feature>
<protein>
    <recommendedName>
        <fullName evidence="2">Myb-like domain-containing protein</fullName>
    </recommendedName>
</protein>
<evidence type="ECO:0000313" key="3">
    <source>
        <dbReference type="EMBL" id="KAF6812912.1"/>
    </source>
</evidence>
<dbReference type="InterPro" id="IPR009057">
    <property type="entry name" value="Homeodomain-like_sf"/>
</dbReference>
<dbReference type="Proteomes" id="UP000652219">
    <property type="component" value="Unassembled WGS sequence"/>
</dbReference>
<feature type="domain" description="Myb-like" evidence="2">
    <location>
        <begin position="147"/>
        <end position="195"/>
    </location>
</feature>
<comment type="caution">
    <text evidence="3">The sequence shown here is derived from an EMBL/GenBank/DDBJ whole genome shotgun (WGS) entry which is preliminary data.</text>
</comment>
<dbReference type="PROSITE" id="PS50090">
    <property type="entry name" value="MYB_LIKE"/>
    <property type="match status" value="1"/>
</dbReference>
<organism evidence="3 4">
    <name type="scientific">Colletotrichum sojae</name>
    <dbReference type="NCBI Taxonomy" id="2175907"/>
    <lineage>
        <taxon>Eukaryota</taxon>
        <taxon>Fungi</taxon>
        <taxon>Dikarya</taxon>
        <taxon>Ascomycota</taxon>
        <taxon>Pezizomycotina</taxon>
        <taxon>Sordariomycetes</taxon>
        <taxon>Hypocreomycetidae</taxon>
        <taxon>Glomerellales</taxon>
        <taxon>Glomerellaceae</taxon>
        <taxon>Colletotrichum</taxon>
        <taxon>Colletotrichum orchidearum species complex</taxon>
    </lineage>
</organism>